<organism evidence="1 2">
    <name type="scientific">Tenacibaculum jejuense</name>
    <dbReference type="NCBI Taxonomy" id="584609"/>
    <lineage>
        <taxon>Bacteria</taxon>
        <taxon>Pseudomonadati</taxon>
        <taxon>Bacteroidota</taxon>
        <taxon>Flavobacteriia</taxon>
        <taxon>Flavobacteriales</taxon>
        <taxon>Flavobacteriaceae</taxon>
        <taxon>Tenacibaculum</taxon>
    </lineage>
</organism>
<dbReference type="EMBL" id="LT899436">
    <property type="protein sequence ID" value="SNR16325.1"/>
    <property type="molecule type" value="Genomic_DNA"/>
</dbReference>
<dbReference type="Pfam" id="PF13585">
    <property type="entry name" value="CHU_C"/>
    <property type="match status" value="1"/>
</dbReference>
<gene>
    <name evidence="1" type="ORF">TJEJU_2644</name>
</gene>
<dbReference type="Gene3D" id="2.60.40.740">
    <property type="match status" value="2"/>
</dbReference>
<sequence length="2501" mass="258561">MFDSGAGVIVSRTGTGGATVSFAVSSADTYTVNVYDIGVTPVCSRTRTITVNPVILPDFTASAIDNGNCNGSNEGIIEMVAVDNGLLPLSYEINGTLTAGGTFTATTTTTQFTGLAPGDYVVTATGTNGCTSNSATITITELPVVNFTTAPVVTGFGCTTDNNTDSAVVTVNASDVSGGSGNYVRVEFVYDNGTAATGDDITQDGTSFSFTTSNVLGGNVSITVFDDEGCSANTTAFIPAFNALSNPQVTVTKDIDCRVLPAGGEEITVSVDLTSALGAGEDLIFTITGAGGFTSSNTVNGPSAGSTVSSSFTGLGSDIYSITIENSVTRCVLTTSHQVDAIPSFDLDINRDSNVVCFGDTNGSITFDFASSSPYAGAYDYQIFNTNGTAAPGDDFTVGGLVSVAAGSGPVTVNTLGAGTYYVEVTMTDSPFCPVSSAEVTIDSPTAALDFTTVDVNPTCNGSNDGSITVNAVGGWGSYEYQLEDGSGVLVAYTTSNVFTGSSSLPLVDGTYTVRVRDANGCIDSDTVTLTEPAAVTFSLVKDDNACDLTGGGSITVTALGGSGSYTYILLDGGGVEIRNQTTNVFTNLPAGNYTVQVNDSNSCPGTSPSPTITLEPNLEFALNTTKLLDCSASPDATIELSISSGSGNYEYEVFDSGAGVIVSRTGTGGATVSFAVSSADTYTVNVYDIGVTPVCSRTRTITVNPVILPDFTASAIDNGNCNGSNEGIIEMVAVDNGLLPLSYEINGTLTAGGTFTATTTTTQFTGLAPGDYVVTATGTNGCTSNSATITITELPVVNFTTAPVVTGFGCTTDNNTDSAVVTVNASDVSGGSGNYVRVEFVYDNGTAATGDDITQDGTSFSFTTSNVLGGNVSITVFDDEGCSANTTAFIPAFNALSNPQVTVTKDIDCRVLPAGGEEITVSVDLTSALGAGEDLIFTITGAGGFTSSNTVNGPSAGSTVSSSFTGLGSDIYSITIENSVTRCVLTTSHQVDAIPSFDLDINRDSNVVCFGDTNGSITFDFASSSPYAGAYDYQIFNTNGTAAPGDDFTVGGLVSVAAGSGPVTVNTLGAGTYYVEVTMTDSPFCPVSSAEVTIDSPTAALDFTTVDVNPTCNGSNDGSITVNAVGGWGSYEYQLEDGSGVLVAYTTSNVFTGSSSLPLVDGTYTVRVRDANGCIDSDTVTLTEPAAVTFSLVKDDNACDLTGGGSITVTALGGSGSYTYILLDGGGVEIRNQTTNVFTNLPAGNYTVQVNDSNSCPGTSPSPTITLEPNLEFALNTTKLLDCSASPDATIELSISSGSGNYEYEVFDSGAGVIVSRTGTGGATVSFAVSSADTYTVNVYDIGVTPVCSRTRTITVNPVILPDFTASAIDNGNCNGSNEGIIEMVAVDNGLLPLSYEINGTLTAGGTFTATTTTTQFTGLAPGDYVVTATGTNGCTSNSATITITELPVVNFTTAPVVTAFGCTTENFTDAAVVTVNASDVSGGSGNYVRVEFVYDNATPADTTDDITQNSGSFDFAVSNILGGNVSITVFDDEGCSANTTAFIPAFNALSNPQVTVTKDIDCRVLPAGGEEITVSVDLTSALGAGEDLIFTITGAGGFTSSNTINGPSAGSTVSSNFTGLGTGSYNITIENTSTRCIIATSHQVLDIPTFDLDINRGNNVSCITDTDGSLIFDFAASTPYTGTFDYQVFNTNGTTNTADDFTVGGLVSVAAGSGPVTVNMLAAGTYYVEVTMTDNPFCPVTSPEVIIEAPTAALSIALSTTPITCVTNDSGEVTITPTGGWGGYEYQLINSTTSTTVQAFGTNNIIGGLTAGNYEVTVVDANGCSIVDTFTLTDPTIIDFVPQVTTQIECEGDETAVITVTGVTGGAQVATPVYSYSLEFPDGTSTAIQSSNIFTGLGAGVYQVTVYDEFSCRNTRSITVNEPTEIIASAVVTSIISCTSPNATVEVSGMGGTGAYEYSVDGSTFVASNVFSVPAGDHEFYVRDANNCISDPFVVSIPALEPLVATLDASLGFITCNGNADAVLSATTTGGLGNNMYELIDVNTSSSIAGPQADNTFRNIGPGTYLIRVTSFDCTDDTREVTIEDPDLLETTATVVNVSCNGLTDGSITLNTIGGTGTYVYEIDTAPGRFQSSNVFTDLAAGMYTITVLDENGCPNTLNVEVLEPAILEAEIDLTSVVQQPCVTDPAPSFTVNIMGGTPPYTLRLSDGSAPVTLAITETSFTYNNLNSGQSYAVIVTDSRGCRVPTPLTITFDPAVDLGFEELNVTYDCTQQATITATVDEIYRDEVVYMLTGPESASNDTGIFPVNTPGTYTVEVTHAVGLGCTPPSRQITVIPVAPLVFTEANIDHSQLNMLIANASGGIGPYEYSIDGSAFTSENTFTINQTRDYVITVRDDRGCEETVTVRGEFITIDVPNFFTPDGDSQQDFWYPINVQPYHNIKVYIYDRYGRELQLYSGIQQGWDGTYQGRPLPSGDYWYTIEFTEITGEEKRLIGHFTLYR</sequence>
<reference evidence="1 2" key="1">
    <citation type="submission" date="2017-07" db="EMBL/GenBank/DDBJ databases">
        <authorList>
            <person name="Sun Z.S."/>
            <person name="Albrecht U."/>
            <person name="Echele G."/>
            <person name="Lee C.C."/>
        </authorList>
    </citation>
    <scope>NUCLEOTIDE SEQUENCE [LARGE SCALE GENOMIC DNA]</scope>
    <source>
        <strain evidence="2">type strain: KCTC 22618</strain>
    </source>
</reference>
<name>A0A238UB84_9FLAO</name>
<dbReference type="InterPro" id="IPR026341">
    <property type="entry name" value="T9SS_type_B"/>
</dbReference>
<dbReference type="RefSeq" id="WP_095072775.1">
    <property type="nucleotide sequence ID" value="NZ_LT899436.1"/>
</dbReference>
<proteinExistence type="predicted"/>
<dbReference type="NCBIfam" id="TIGR04131">
    <property type="entry name" value="Bac_Flav_CTERM"/>
    <property type="match status" value="1"/>
</dbReference>
<evidence type="ECO:0000313" key="2">
    <source>
        <dbReference type="Proteomes" id="UP000215214"/>
    </source>
</evidence>
<evidence type="ECO:0000313" key="1">
    <source>
        <dbReference type="EMBL" id="SNR16325.1"/>
    </source>
</evidence>
<accession>A0A238UB84</accession>
<protein>
    <submittedName>
        <fullName evidence="1">Uncharacterized protein</fullName>
    </submittedName>
</protein>
<dbReference type="Pfam" id="PF13573">
    <property type="entry name" value="SprB"/>
    <property type="match status" value="4"/>
</dbReference>
<dbReference type="OrthoDB" id="607469at2"/>
<dbReference type="KEGG" id="tje:TJEJU_2644"/>
<dbReference type="Proteomes" id="UP000215214">
    <property type="component" value="Chromosome TJEJU"/>
</dbReference>
<dbReference type="InterPro" id="IPR025667">
    <property type="entry name" value="SprB_repeat"/>
</dbReference>
<keyword evidence="2" id="KW-1185">Reference proteome</keyword>